<dbReference type="RefSeq" id="WP_213161990.1">
    <property type="nucleotide sequence ID" value="NZ_CP058214.1"/>
</dbReference>
<gene>
    <name evidence="2" type="ORF">HW532_19070</name>
</gene>
<proteinExistence type="predicted"/>
<dbReference type="InterPro" id="IPR009279">
    <property type="entry name" value="Portal_Mu"/>
</dbReference>
<feature type="region of interest" description="Disordered" evidence="1">
    <location>
        <begin position="405"/>
        <end position="440"/>
    </location>
</feature>
<name>A0A7S8C734_9HYPH</name>
<organism evidence="2 3">
    <name type="scientific">Kaustia mangrovi</name>
    <dbReference type="NCBI Taxonomy" id="2593653"/>
    <lineage>
        <taxon>Bacteria</taxon>
        <taxon>Pseudomonadati</taxon>
        <taxon>Pseudomonadota</taxon>
        <taxon>Alphaproteobacteria</taxon>
        <taxon>Hyphomicrobiales</taxon>
        <taxon>Parvibaculaceae</taxon>
        <taxon>Kaustia</taxon>
    </lineage>
</organism>
<dbReference type="EMBL" id="CP058214">
    <property type="protein sequence ID" value="QPC44618.1"/>
    <property type="molecule type" value="Genomic_DNA"/>
</dbReference>
<feature type="compositionally biased region" description="Acidic residues" evidence="1">
    <location>
        <begin position="405"/>
        <end position="414"/>
    </location>
</feature>
<sequence length="524" mass="58073">MAEHVSPILGPDGRPVRRKLLMEPQAEPELTGIRSVWTEPVATGLTPDRLASILRRADEGDLHDFLILAEEIEEREPQYATVLGNRRRALTLIEPTVVAASDDKPDQEIADAVRELIARPDFAFALEDLTDALGKGFSAVEIVWGTEKGRWVPAEYRWREPWFFQFDRRTGKTVMLRDQGNPEGVALNPYGFMVHLARLKTGKPWRAGLARIAVWSFMLKGFTAKDWMAFLEVYGIPWRLGKYRSGATAEEKHTLMRAVRGIAGDAAAIVPEGMEIEILEASASRGSDAFEKKCRYLDEQVSKIVLGQTTTTDAISGGHAVSKEHQEVRRDIQKADARNLAATINAQLVEPFVAFNFGPRPVYPRVALPVPDPEDLKALMDATKTFVSLGGKVGMSVVRDKIGFEDPDEDEELLEPPGRSAPAEDPQPVEARARHGAGCPVHGRTLAREEAEPDEIDDLAEDELDAWEEIAAPLVEPIMRAVEEATSFEDLEERLKSVHPDGERLARRLAVLTTISRGLGDVSD</sequence>
<accession>A0A7S8C734</accession>
<evidence type="ECO:0000313" key="2">
    <source>
        <dbReference type="EMBL" id="QPC44618.1"/>
    </source>
</evidence>
<dbReference type="AlphaFoldDB" id="A0A7S8C734"/>
<evidence type="ECO:0000313" key="3">
    <source>
        <dbReference type="Proteomes" id="UP000593594"/>
    </source>
</evidence>
<evidence type="ECO:0000256" key="1">
    <source>
        <dbReference type="SAM" id="MobiDB-lite"/>
    </source>
</evidence>
<protein>
    <submittedName>
        <fullName evidence="2">DUF935 domain-containing protein</fullName>
    </submittedName>
</protein>
<dbReference type="KEGG" id="kmn:HW532_19070"/>
<dbReference type="Proteomes" id="UP000593594">
    <property type="component" value="Chromosome"/>
</dbReference>
<reference evidence="2 3" key="1">
    <citation type="submission" date="2020-06" db="EMBL/GenBank/DDBJ databases">
        <title>Genome sequence of 2 isolates from Red Sea Mangroves.</title>
        <authorList>
            <person name="Sefrji F."/>
            <person name="Michoud G."/>
            <person name="Merlino G."/>
            <person name="Daffonchio D."/>
        </authorList>
    </citation>
    <scope>NUCLEOTIDE SEQUENCE [LARGE SCALE GENOMIC DNA]</scope>
    <source>
        <strain evidence="2 3">R1DC25</strain>
    </source>
</reference>
<keyword evidence="3" id="KW-1185">Reference proteome</keyword>
<dbReference type="Pfam" id="PF06074">
    <property type="entry name" value="Portal_Mu"/>
    <property type="match status" value="1"/>
</dbReference>